<organism evidence="3 4">
    <name type="scientific">Lysinibacillus louembei</name>
    <dbReference type="NCBI Taxonomy" id="1470088"/>
    <lineage>
        <taxon>Bacteria</taxon>
        <taxon>Bacillati</taxon>
        <taxon>Bacillota</taxon>
        <taxon>Bacilli</taxon>
        <taxon>Bacillales</taxon>
        <taxon>Bacillaceae</taxon>
        <taxon>Lysinibacillus</taxon>
    </lineage>
</organism>
<keyword evidence="1" id="KW-0472">Membrane</keyword>
<accession>A0ABZ0RZC4</accession>
<evidence type="ECO:0000313" key="3">
    <source>
        <dbReference type="EMBL" id="WPK13500.1"/>
    </source>
</evidence>
<evidence type="ECO:0000313" key="4">
    <source>
        <dbReference type="Proteomes" id="UP001322664"/>
    </source>
</evidence>
<reference evidence="3 4" key="1">
    <citation type="submission" date="2023-09" db="EMBL/GenBank/DDBJ databases">
        <authorList>
            <person name="Page C.A."/>
            <person name="Perez-Diaz I.M."/>
        </authorList>
    </citation>
    <scope>NUCLEOTIDE SEQUENCE [LARGE SCALE GENOMIC DNA]</scope>
    <source>
        <strain evidence="3 4">Ll15</strain>
    </source>
</reference>
<dbReference type="Gene3D" id="2.60.40.1630">
    <property type="entry name" value="bacillus anthracis domain"/>
    <property type="match status" value="1"/>
</dbReference>
<keyword evidence="1" id="KW-0812">Transmembrane</keyword>
<dbReference type="InterPro" id="IPR025436">
    <property type="entry name" value="DUF4179"/>
</dbReference>
<dbReference type="RefSeq" id="WP_319838003.1">
    <property type="nucleotide sequence ID" value="NZ_CP137624.1"/>
</dbReference>
<keyword evidence="1" id="KW-1133">Transmembrane helix</keyword>
<name>A0ABZ0RZC4_9BACI</name>
<dbReference type="Pfam" id="PF13786">
    <property type="entry name" value="DUF4179"/>
    <property type="match status" value="1"/>
</dbReference>
<protein>
    <submittedName>
        <fullName evidence="3">DUF4179 domain-containing protein</fullName>
    </submittedName>
</protein>
<evidence type="ECO:0000259" key="2">
    <source>
        <dbReference type="Pfam" id="PF13786"/>
    </source>
</evidence>
<dbReference type="Proteomes" id="UP001322664">
    <property type="component" value="Chromosome"/>
</dbReference>
<evidence type="ECO:0000256" key="1">
    <source>
        <dbReference type="SAM" id="Phobius"/>
    </source>
</evidence>
<proteinExistence type="predicted"/>
<feature type="domain" description="DUF4179" evidence="2">
    <location>
        <begin position="34"/>
        <end position="126"/>
    </location>
</feature>
<dbReference type="EMBL" id="CP137624">
    <property type="protein sequence ID" value="WPK13500.1"/>
    <property type="molecule type" value="Genomic_DNA"/>
</dbReference>
<keyword evidence="4" id="KW-1185">Reference proteome</keyword>
<sequence length="425" mass="47257">MENNIKKVIDEMDVPMQKLDEAINKGIIAPKKKRKNKLIIGLLSSVAAVSLVLGSGFVSPTVGNALAKIPFMGFVYKIEEQDKGLHKALSDSNAIKLNKTVTSKGISVTFEEIVYDGARLHVIYSMPEYREIGKMEMFVNGEWLNTGGSITSLQEEEGSYRALYGFRFEEELPEAFDLTLKIDSIDGIVGDWTFETPIKKVQNKHRILQAGQRGMMNGIAFEVKSAQTSTTSTKLQVEFTGPIREKIGFPIGWSISETITDQNGVPLKILEKVGGGKTDNDLTWTYMLEPLASDITELRLYYYAGPKIDAVFEDVIVPLSNELPQKIELGDMGDIVITHVEQVGDEAVLTFLIDSDFPFNRNLGLLPFTIALEDGERIMTEGVQAIGRNEYQLKYKTNVGQPFIKTILLPKLTIEPTAQVVIPIK</sequence>
<feature type="transmembrane region" description="Helical" evidence="1">
    <location>
        <begin position="38"/>
        <end position="58"/>
    </location>
</feature>
<gene>
    <name evidence="3" type="ORF">R6U77_07425</name>
</gene>